<accession>A0A1Y3GDG9</accession>
<evidence type="ECO:0000313" key="9">
    <source>
        <dbReference type="Proteomes" id="UP000195137"/>
    </source>
</evidence>
<reference evidence="8 9" key="1">
    <citation type="submission" date="2016-12" db="EMBL/GenBank/DDBJ databases">
        <title>Discovery of methanogenic haloarchaea.</title>
        <authorList>
            <person name="Sorokin D.Y."/>
            <person name="Makarova K.S."/>
            <person name="Abbas B."/>
            <person name="Ferrer M."/>
            <person name="Golyshin P.N."/>
        </authorList>
    </citation>
    <scope>NUCLEOTIDE SEQUENCE [LARGE SCALE GENOMIC DNA]</scope>
    <source>
        <strain evidence="8">AMET1</strain>
    </source>
</reference>
<dbReference type="SUPFAM" id="SSF46785">
    <property type="entry name" value="Winged helix' DNA-binding domain"/>
    <property type="match status" value="1"/>
</dbReference>
<comment type="catalytic activity">
    <reaction evidence="5">
        <text>siroheme + 2 H(+) = 12,18-didecarboxysiroheme + 2 CO2</text>
        <dbReference type="Rhea" id="RHEA:19093"/>
        <dbReference type="ChEBI" id="CHEBI:15378"/>
        <dbReference type="ChEBI" id="CHEBI:16526"/>
        <dbReference type="ChEBI" id="CHEBI:60052"/>
        <dbReference type="ChEBI" id="CHEBI:140497"/>
        <dbReference type="EC" id="4.1.1.111"/>
    </reaction>
</comment>
<dbReference type="Gene3D" id="3.30.70.3460">
    <property type="match status" value="1"/>
</dbReference>
<keyword evidence="8" id="KW-0238">DNA-binding</keyword>
<dbReference type="GO" id="GO:0016829">
    <property type="term" value="F:lyase activity"/>
    <property type="evidence" value="ECO:0007669"/>
    <property type="project" value="UniProtKB-KW"/>
</dbReference>
<evidence type="ECO:0000259" key="7">
    <source>
        <dbReference type="Pfam" id="PF22451"/>
    </source>
</evidence>
<dbReference type="EMBL" id="MRZU01000002">
    <property type="protein sequence ID" value="OUJ19449.1"/>
    <property type="molecule type" value="Genomic_DNA"/>
</dbReference>
<evidence type="ECO:0000259" key="6">
    <source>
        <dbReference type="Pfam" id="PF17805"/>
    </source>
</evidence>
<dbReference type="Gene3D" id="1.10.10.10">
    <property type="entry name" value="Winged helix-like DNA-binding domain superfamily/Winged helix DNA-binding domain"/>
    <property type="match status" value="1"/>
</dbReference>
<protein>
    <recommendedName>
        <fullName evidence="4">siroheme decarboxylase</fullName>
        <ecNumber evidence="4">4.1.1.111</ecNumber>
    </recommendedName>
</protein>
<feature type="domain" description="Siroheme decarboxylase AsnC-like ligand binding" evidence="6">
    <location>
        <begin position="62"/>
        <end position="141"/>
    </location>
</feature>
<evidence type="ECO:0000256" key="3">
    <source>
        <dbReference type="ARBA" id="ARBA00023457"/>
    </source>
</evidence>
<evidence type="ECO:0000256" key="2">
    <source>
        <dbReference type="ARBA" id="ARBA00023444"/>
    </source>
</evidence>
<dbReference type="EC" id="4.1.1.111" evidence="4"/>
<dbReference type="InterPro" id="IPR050684">
    <property type="entry name" value="HTH-Siroheme_Decarb"/>
</dbReference>
<evidence type="ECO:0000256" key="4">
    <source>
        <dbReference type="ARBA" id="ARBA00023471"/>
    </source>
</evidence>
<dbReference type="InterPro" id="IPR036390">
    <property type="entry name" value="WH_DNA-bd_sf"/>
</dbReference>
<name>A0A1Y3GDG9_9EURY</name>
<proteinExistence type="inferred from homology"/>
<comment type="similarity">
    <text evidence="3">Belongs to the Ahb/Nir family.</text>
</comment>
<dbReference type="InterPro" id="IPR040523">
    <property type="entry name" value="AsnC_trans_reg2"/>
</dbReference>
<organism evidence="8 9">
    <name type="scientific">Methanonatronarchaeum thermophilum</name>
    <dbReference type="NCBI Taxonomy" id="1927129"/>
    <lineage>
        <taxon>Archaea</taxon>
        <taxon>Methanobacteriati</taxon>
        <taxon>Methanobacteriota</taxon>
        <taxon>Methanonatronarchaeia</taxon>
        <taxon>Methanonatronarchaeales</taxon>
        <taxon>Methanonatronarchaeaceae</taxon>
        <taxon>Methanonatronarchaeum</taxon>
    </lineage>
</organism>
<dbReference type="Pfam" id="PF22451">
    <property type="entry name" value="NirdL-like_HTH"/>
    <property type="match status" value="1"/>
</dbReference>
<dbReference type="SMART" id="SM00344">
    <property type="entry name" value="HTH_ASNC"/>
    <property type="match status" value="1"/>
</dbReference>
<dbReference type="PANTHER" id="PTHR43413">
    <property type="entry name" value="TRANSCRIPTIONAL REGULATOR, ASNC FAMILY"/>
    <property type="match status" value="1"/>
</dbReference>
<evidence type="ECO:0000313" key="8">
    <source>
        <dbReference type="EMBL" id="OUJ19449.1"/>
    </source>
</evidence>
<comment type="pathway">
    <text evidence="2">Porphyrin-containing compound metabolism.</text>
</comment>
<evidence type="ECO:0000256" key="5">
    <source>
        <dbReference type="ARBA" id="ARBA00048470"/>
    </source>
</evidence>
<keyword evidence="1" id="KW-0456">Lyase</keyword>
<comment type="caution">
    <text evidence="8">The sequence shown here is derived from an EMBL/GenBank/DDBJ whole genome shotgun (WGS) entry which is preliminary data.</text>
</comment>
<dbReference type="InterPro" id="IPR019888">
    <property type="entry name" value="Tscrpt_reg_AsnC-like"/>
</dbReference>
<evidence type="ECO:0000256" key="1">
    <source>
        <dbReference type="ARBA" id="ARBA00023239"/>
    </source>
</evidence>
<dbReference type="GO" id="GO:0003677">
    <property type="term" value="F:DNA binding"/>
    <property type="evidence" value="ECO:0007669"/>
    <property type="project" value="UniProtKB-KW"/>
</dbReference>
<sequence>MDKLDKQLLERLQSDFPVIEKPFHKIASDLDIEPQEVVSRVKHLKNQGYIRRIAPIIDSREIGLTGTLVAMKVPENRIEEVAETVNQYIEVSHNYQRNHEYNLWYTLSTTSRQKIDQIIDEISRETGIDEIIELPSLQMYKIGVSFSFTDK</sequence>
<gene>
    <name evidence="8" type="ORF">AMET1_0119</name>
</gene>
<dbReference type="InterPro" id="IPR036388">
    <property type="entry name" value="WH-like_DNA-bd_sf"/>
</dbReference>
<keyword evidence="9" id="KW-1185">Reference proteome</keyword>
<feature type="domain" description="Siroheme decarboxylase NirL-like HTH" evidence="7">
    <location>
        <begin position="5"/>
        <end position="51"/>
    </location>
</feature>
<dbReference type="AlphaFoldDB" id="A0A1Y3GDG9"/>
<dbReference type="Proteomes" id="UP000195137">
    <property type="component" value="Unassembled WGS sequence"/>
</dbReference>
<dbReference type="PANTHER" id="PTHR43413:SF1">
    <property type="entry name" value="SIROHEME DECARBOXYLASE NIRL SUBUNIT"/>
    <property type="match status" value="1"/>
</dbReference>
<dbReference type="Pfam" id="PF17805">
    <property type="entry name" value="AsnC_trans_reg2"/>
    <property type="match status" value="1"/>
</dbReference>
<dbReference type="InterPro" id="IPR053953">
    <property type="entry name" value="NirdL-like_HTH"/>
</dbReference>